<feature type="non-terminal residue" evidence="2">
    <location>
        <position position="1"/>
    </location>
</feature>
<dbReference type="Proteomes" id="UP000019140">
    <property type="component" value="Unassembled WGS sequence"/>
</dbReference>
<organism evidence="2 3">
    <name type="scientific">Candidatus Entotheonella gemina</name>
    <dbReference type="NCBI Taxonomy" id="1429439"/>
    <lineage>
        <taxon>Bacteria</taxon>
        <taxon>Pseudomonadati</taxon>
        <taxon>Nitrospinota/Tectimicrobiota group</taxon>
        <taxon>Candidatus Tectimicrobiota</taxon>
        <taxon>Candidatus Entotheonellia</taxon>
        <taxon>Candidatus Entotheonellales</taxon>
        <taxon>Candidatus Entotheonellaceae</taxon>
        <taxon>Candidatus Entotheonella</taxon>
    </lineage>
</organism>
<evidence type="ECO:0000259" key="1">
    <source>
        <dbReference type="Pfam" id="PF13116"/>
    </source>
</evidence>
<gene>
    <name evidence="2" type="ORF">ETSY2_09065</name>
</gene>
<dbReference type="AlphaFoldDB" id="W4MD24"/>
<dbReference type="HOGENOM" id="CLU_007198_0_0_7"/>
<dbReference type="InterPro" id="IPR025263">
    <property type="entry name" value="YhdP_central"/>
</dbReference>
<sequence>LPIPAPPILFQALETGIAALESHTLLADLNAVHVVNSAVKLYSKSRPHPLHISQFALILRRTAANLSSELHIAASLSDTDIEFELDTFYERSARHLSLKGEFINLRPSALAALDPTLSSLSGTTVPFTGSLKVALTPQETWPVADFDIQGGPGRVMLSGLYHEPLKIKELTASGHLHGANDTLQIEIAALFDLDARQRGKPRLHLKSTLTGLNRPEQIEGDVTFTQFTMADLERYWPQGLGEDPRQWITQNIPEGLIHQTQAHVVLDVSKAKQNAIVVQDITGSLTYEGLSIHYLRPLPPIQNLTGKGRFNRSGFHFQVANGNLANMTLTGGKVDITGFDRPIQTIAIQAGITGSLPEALTLLNHPRLDLVAGLGIPPETVDGQFQVEPKFAFALTHAIRLEDVDIKVQGTLQDVSLQEPSLSQDLSHGQLSMDLDQHRMTLEGQAEWANIPLFFTWDTTFNQNKSRDDWRSHMRVIIPRVGHAGRARLGFELPDMIEGPIAAVIETQTGWDEQQTIDLQLNLRETALNVPWLNWQKPAGEPGKATGKLQLTANRAMTLTDLHLDTNTLKVRGHALFNGTALARVNLPHVTFGTSDLRDVVFQPLNPGLAITIGDGFLDAAPFRQLLVNAPTTPTRNSAQLPAVFPLQLYLPRLHRVRIAPGRYLRNVQARLSWNGTGLNAIAASGRIPAELTRQRNGKPSGANNTSKSFDFHYLPNTKQQLNLWLRTNDIGAVLRALNLYDNLIGGDITLTGQINHDGAGIKTQLQATQFTIQQAPVITHVLAAASLHGLKNLLVNDGLKFKKIDADLTLYGDRLTIEQSNAHGGSLGVTAHGGIAYQTGELDLKGTIIPAYLVNSILARIIHKNSS</sequence>
<comment type="caution">
    <text evidence="2">The sequence shown here is derived from an EMBL/GenBank/DDBJ whole genome shotgun (WGS) entry which is preliminary data.</text>
</comment>
<name>W4MD24_9BACT</name>
<evidence type="ECO:0000313" key="2">
    <source>
        <dbReference type="EMBL" id="ETX07806.1"/>
    </source>
</evidence>
<accession>W4MD24</accession>
<proteinExistence type="predicted"/>
<dbReference type="Pfam" id="PF13116">
    <property type="entry name" value="YhdP"/>
    <property type="match status" value="1"/>
</dbReference>
<keyword evidence="3" id="KW-1185">Reference proteome</keyword>
<protein>
    <recommendedName>
        <fullName evidence="1">YhdP central domain-containing protein</fullName>
    </recommendedName>
</protein>
<reference evidence="2 3" key="1">
    <citation type="journal article" date="2014" name="Nature">
        <title>An environmental bacterial taxon with a large and distinct metabolic repertoire.</title>
        <authorList>
            <person name="Wilson M.C."/>
            <person name="Mori T."/>
            <person name="Ruckert C."/>
            <person name="Uria A.R."/>
            <person name="Helf M.J."/>
            <person name="Takada K."/>
            <person name="Gernert C."/>
            <person name="Steffens U.A."/>
            <person name="Heycke N."/>
            <person name="Schmitt S."/>
            <person name="Rinke C."/>
            <person name="Helfrich E.J."/>
            <person name="Brachmann A.O."/>
            <person name="Gurgui C."/>
            <person name="Wakimoto T."/>
            <person name="Kracht M."/>
            <person name="Crusemann M."/>
            <person name="Hentschel U."/>
            <person name="Abe I."/>
            <person name="Matsunaga S."/>
            <person name="Kalinowski J."/>
            <person name="Takeyama H."/>
            <person name="Piel J."/>
        </authorList>
    </citation>
    <scope>NUCLEOTIDE SEQUENCE [LARGE SCALE GENOMIC DNA]</scope>
    <source>
        <strain evidence="3">TSY2</strain>
    </source>
</reference>
<evidence type="ECO:0000313" key="3">
    <source>
        <dbReference type="Proteomes" id="UP000019140"/>
    </source>
</evidence>
<dbReference type="EMBL" id="AZHX01000367">
    <property type="protein sequence ID" value="ETX07806.1"/>
    <property type="molecule type" value="Genomic_DNA"/>
</dbReference>
<feature type="domain" description="YhdP central" evidence="1">
    <location>
        <begin position="155"/>
        <end position="646"/>
    </location>
</feature>